<evidence type="ECO:0000313" key="2">
    <source>
        <dbReference type="EMBL" id="KGM86953.1"/>
    </source>
</evidence>
<dbReference type="EMBL" id="AONH01000016">
    <property type="protein sequence ID" value="KGM86953.1"/>
    <property type="molecule type" value="Genomic_DNA"/>
</dbReference>
<protein>
    <recommendedName>
        <fullName evidence="4">Lipoprotein</fullName>
    </recommendedName>
</protein>
<gene>
    <name evidence="2" type="ORF">rosmuc_03253</name>
</gene>
<evidence type="ECO:0008006" key="4">
    <source>
        <dbReference type="Google" id="ProtNLM"/>
    </source>
</evidence>
<dbReference type="PROSITE" id="PS51257">
    <property type="entry name" value="PROKAR_LIPOPROTEIN"/>
    <property type="match status" value="1"/>
</dbReference>
<organism evidence="2 3">
    <name type="scientific">Roseovarius mucosus DSM 17069</name>
    <dbReference type="NCBI Taxonomy" id="1288298"/>
    <lineage>
        <taxon>Bacteria</taxon>
        <taxon>Pseudomonadati</taxon>
        <taxon>Pseudomonadota</taxon>
        <taxon>Alphaproteobacteria</taxon>
        <taxon>Rhodobacterales</taxon>
        <taxon>Roseobacteraceae</taxon>
        <taxon>Roseovarius</taxon>
    </lineage>
</organism>
<accession>A0A0A0HLF4</accession>
<feature type="chain" id="PRO_5001962842" description="Lipoprotein" evidence="1">
    <location>
        <begin position="19"/>
        <end position="204"/>
    </location>
</feature>
<feature type="signal peptide" evidence="1">
    <location>
        <begin position="1"/>
        <end position="18"/>
    </location>
</feature>
<dbReference type="PATRIC" id="fig|1288298.3.peg.3260"/>
<dbReference type="AlphaFoldDB" id="A0A0A0HLF4"/>
<dbReference type="OrthoDB" id="7666390at2"/>
<dbReference type="Proteomes" id="UP000030021">
    <property type="component" value="Unassembled WGS sequence"/>
</dbReference>
<dbReference type="HOGENOM" id="CLU_1420495_0_0_5"/>
<dbReference type="RefSeq" id="WP_037269090.1">
    <property type="nucleotide sequence ID" value="NZ_KN293975.1"/>
</dbReference>
<reference evidence="2 3" key="1">
    <citation type="submission" date="2013-01" db="EMBL/GenBank/DDBJ databases">
        <authorList>
            <person name="Fiebig A."/>
            <person name="Goeker M."/>
            <person name="Klenk H.-P.P."/>
        </authorList>
    </citation>
    <scope>NUCLEOTIDE SEQUENCE [LARGE SCALE GENOMIC DNA]</scope>
    <source>
        <strain evidence="2 3">DSM 17069</strain>
    </source>
</reference>
<evidence type="ECO:0000256" key="1">
    <source>
        <dbReference type="SAM" id="SignalP"/>
    </source>
</evidence>
<dbReference type="eggNOG" id="ENOG50315W2">
    <property type="taxonomic scope" value="Bacteria"/>
</dbReference>
<sequence length="204" mass="22392">MRSLVLALAASLTLAGCAAESVWAPDEEVARAAYRHDGPPRLTLYTMINNNNGSGAHTSLMVNGSQRVIFDPAGSFNKAGHLPERNDVLFGINPQVEDVYTRYHARQTYRVQIQQLDVSPELAERALQLVKANGPVPQAQCSFATSRILSELFPGQIGTSWYPRKTAEAFGKLPGVSEQTLYEYDSDDNSNVLAAWDPQRAKAQ</sequence>
<dbReference type="STRING" id="215743.ROSMUCSMR3_00846"/>
<proteinExistence type="predicted"/>
<evidence type="ECO:0000313" key="3">
    <source>
        <dbReference type="Proteomes" id="UP000030021"/>
    </source>
</evidence>
<name>A0A0A0HLF4_9RHOB</name>
<keyword evidence="1" id="KW-0732">Signal</keyword>
<comment type="caution">
    <text evidence="2">The sequence shown here is derived from an EMBL/GenBank/DDBJ whole genome shotgun (WGS) entry which is preliminary data.</text>
</comment>